<reference evidence="8 9" key="1">
    <citation type="submission" date="2018-03" db="EMBL/GenBank/DDBJ databases">
        <title>Complete genome sequence of Thauera aromatica, a model organism for studying aromatic compound degradation under denitrifying conditions.</title>
        <authorList>
            <person name="Lo H.-Y."/>
            <person name="Goris T."/>
            <person name="Boll M."/>
            <person name="Mueller J.A."/>
        </authorList>
    </citation>
    <scope>NUCLEOTIDE SEQUENCE [LARGE SCALE GENOMIC DNA]</scope>
    <source>
        <strain evidence="8 9">K172</strain>
    </source>
</reference>
<feature type="transmembrane region" description="Helical" evidence="6">
    <location>
        <begin position="100"/>
        <end position="119"/>
    </location>
</feature>
<accession>A0A2R4BKE3</accession>
<evidence type="ECO:0000256" key="4">
    <source>
        <dbReference type="ARBA" id="ARBA00022989"/>
    </source>
</evidence>
<keyword evidence="9" id="KW-1185">Reference proteome</keyword>
<gene>
    <name evidence="8" type="ORF">Tharo_0855</name>
</gene>
<evidence type="ECO:0000313" key="9">
    <source>
        <dbReference type="Proteomes" id="UP000241885"/>
    </source>
</evidence>
<keyword evidence="4 6" id="KW-1133">Transmembrane helix</keyword>
<dbReference type="RefSeq" id="WP_107220129.1">
    <property type="nucleotide sequence ID" value="NZ_CP028339.1"/>
</dbReference>
<dbReference type="KEGG" id="tak:Tharo_0855"/>
<dbReference type="GO" id="GO:0000271">
    <property type="term" value="P:polysaccharide biosynthetic process"/>
    <property type="evidence" value="ECO:0007669"/>
    <property type="project" value="InterPro"/>
</dbReference>
<feature type="transmembrane region" description="Helical" evidence="6">
    <location>
        <begin position="38"/>
        <end position="58"/>
    </location>
</feature>
<dbReference type="PANTHER" id="PTHR38459:SF1">
    <property type="entry name" value="PROPHAGE BACTOPRENOL-LINKED GLUCOSE TRANSLOCASE HOMOLOG"/>
    <property type="match status" value="1"/>
</dbReference>
<comment type="similarity">
    <text evidence="2">Belongs to the GtrA family.</text>
</comment>
<sequence>MRLSEGVRRFVRFAAVGLVGTAAHYALLIVLVEVIAAPPVLGAAAGFCLGAVVNYGLSRVWVFDSDRGHLVALSRFLLIALMGLGWTALLMLLLARMAGLHYLVAQLLTTALVLFWHFAGNALWTFRRQVE</sequence>
<evidence type="ECO:0000256" key="1">
    <source>
        <dbReference type="ARBA" id="ARBA00004141"/>
    </source>
</evidence>
<evidence type="ECO:0000259" key="7">
    <source>
        <dbReference type="Pfam" id="PF04138"/>
    </source>
</evidence>
<keyword evidence="3 6" id="KW-0812">Transmembrane</keyword>
<feature type="transmembrane region" description="Helical" evidence="6">
    <location>
        <begin position="70"/>
        <end position="94"/>
    </location>
</feature>
<proteinExistence type="inferred from homology"/>
<feature type="transmembrane region" description="Helical" evidence="6">
    <location>
        <begin position="12"/>
        <end position="32"/>
    </location>
</feature>
<dbReference type="GO" id="GO:0005886">
    <property type="term" value="C:plasma membrane"/>
    <property type="evidence" value="ECO:0007669"/>
    <property type="project" value="TreeGrafter"/>
</dbReference>
<evidence type="ECO:0000313" key="8">
    <source>
        <dbReference type="EMBL" id="AVR87797.1"/>
    </source>
</evidence>
<dbReference type="Proteomes" id="UP000241885">
    <property type="component" value="Chromosome"/>
</dbReference>
<dbReference type="InterPro" id="IPR051401">
    <property type="entry name" value="GtrA_CellWall_Glycosyl"/>
</dbReference>
<evidence type="ECO:0000256" key="6">
    <source>
        <dbReference type="SAM" id="Phobius"/>
    </source>
</evidence>
<dbReference type="OrthoDB" id="5296904at2"/>
<dbReference type="PANTHER" id="PTHR38459">
    <property type="entry name" value="PROPHAGE BACTOPRENOL-LINKED GLUCOSE TRANSLOCASE HOMOLOG"/>
    <property type="match status" value="1"/>
</dbReference>
<dbReference type="EMBL" id="CP028339">
    <property type="protein sequence ID" value="AVR87797.1"/>
    <property type="molecule type" value="Genomic_DNA"/>
</dbReference>
<evidence type="ECO:0000256" key="2">
    <source>
        <dbReference type="ARBA" id="ARBA00009399"/>
    </source>
</evidence>
<keyword evidence="5 6" id="KW-0472">Membrane</keyword>
<comment type="subcellular location">
    <subcellularLocation>
        <location evidence="1">Membrane</location>
        <topology evidence="1">Multi-pass membrane protein</topology>
    </subcellularLocation>
</comment>
<organism evidence="8 9">
    <name type="scientific">Thauera aromatica K172</name>
    <dbReference type="NCBI Taxonomy" id="44139"/>
    <lineage>
        <taxon>Bacteria</taxon>
        <taxon>Pseudomonadati</taxon>
        <taxon>Pseudomonadota</taxon>
        <taxon>Betaproteobacteria</taxon>
        <taxon>Rhodocyclales</taxon>
        <taxon>Zoogloeaceae</taxon>
        <taxon>Thauera</taxon>
    </lineage>
</organism>
<evidence type="ECO:0000256" key="3">
    <source>
        <dbReference type="ARBA" id="ARBA00022692"/>
    </source>
</evidence>
<dbReference type="AlphaFoldDB" id="A0A2R4BKE3"/>
<dbReference type="Pfam" id="PF04138">
    <property type="entry name" value="GtrA_DPMS_TM"/>
    <property type="match status" value="1"/>
</dbReference>
<feature type="domain" description="GtrA/DPMS transmembrane" evidence="7">
    <location>
        <begin position="12"/>
        <end position="126"/>
    </location>
</feature>
<protein>
    <recommendedName>
        <fullName evidence="7">GtrA/DPMS transmembrane domain-containing protein</fullName>
    </recommendedName>
</protein>
<evidence type="ECO:0000256" key="5">
    <source>
        <dbReference type="ARBA" id="ARBA00023136"/>
    </source>
</evidence>
<dbReference type="InterPro" id="IPR007267">
    <property type="entry name" value="GtrA_DPMS_TM"/>
</dbReference>
<name>A0A2R4BKE3_THAAR</name>